<dbReference type="Proteomes" id="UP001153076">
    <property type="component" value="Unassembled WGS sequence"/>
</dbReference>
<evidence type="ECO:0000313" key="3">
    <source>
        <dbReference type="Proteomes" id="UP001153076"/>
    </source>
</evidence>
<comment type="caution">
    <text evidence="2">The sequence shown here is derived from an EMBL/GenBank/DDBJ whole genome shotgun (WGS) entry which is preliminary data.</text>
</comment>
<dbReference type="PANTHER" id="PTHR33431:SF12">
    <property type="entry name" value="HIGH MOBILITY GROUP BOX PROTEIN, PUTATIVE (DUF1635)-RELATED"/>
    <property type="match status" value="1"/>
</dbReference>
<dbReference type="EMBL" id="JAKOGI010000205">
    <property type="protein sequence ID" value="KAJ8439918.1"/>
    <property type="molecule type" value="Genomic_DNA"/>
</dbReference>
<name>A0A9Q1QEZ4_9CARY</name>
<sequence length="194" mass="21459">MHDLNVMRGHIYMQDVDDLKKQLESKTKELEAVKKAAIERTKQYNDNVKKLIRLLGRACKERDEAKDKLQKLLLQTNQALAPPLTAGTLSPQSPLITVDNTTAHGSPCSKNNHQADWAIIENLAKGRRRPQQGHLLTAVCEASQLLNSVAKTGSHSVLLPVPQTPPQVADALQVPATPIFVMLNINDQCMINCM</sequence>
<organism evidence="2 3">
    <name type="scientific">Carnegiea gigantea</name>
    <dbReference type="NCBI Taxonomy" id="171969"/>
    <lineage>
        <taxon>Eukaryota</taxon>
        <taxon>Viridiplantae</taxon>
        <taxon>Streptophyta</taxon>
        <taxon>Embryophyta</taxon>
        <taxon>Tracheophyta</taxon>
        <taxon>Spermatophyta</taxon>
        <taxon>Magnoliopsida</taxon>
        <taxon>eudicotyledons</taxon>
        <taxon>Gunneridae</taxon>
        <taxon>Pentapetalae</taxon>
        <taxon>Caryophyllales</taxon>
        <taxon>Cactineae</taxon>
        <taxon>Cactaceae</taxon>
        <taxon>Cactoideae</taxon>
        <taxon>Echinocereeae</taxon>
        <taxon>Carnegiea</taxon>
    </lineage>
</organism>
<accession>A0A9Q1QEZ4</accession>
<proteinExistence type="predicted"/>
<dbReference type="PANTHER" id="PTHR33431">
    <property type="entry name" value="ENABLED-LIKE PROTEIN (DUF1635)"/>
    <property type="match status" value="1"/>
</dbReference>
<protein>
    <submittedName>
        <fullName evidence="2">Uncharacterized protein</fullName>
    </submittedName>
</protein>
<gene>
    <name evidence="2" type="ORF">Cgig2_003984</name>
</gene>
<evidence type="ECO:0000256" key="1">
    <source>
        <dbReference type="SAM" id="Coils"/>
    </source>
</evidence>
<dbReference type="AlphaFoldDB" id="A0A9Q1QEZ4"/>
<feature type="coiled-coil region" evidence="1">
    <location>
        <begin position="13"/>
        <end position="75"/>
    </location>
</feature>
<keyword evidence="3" id="KW-1185">Reference proteome</keyword>
<evidence type="ECO:0000313" key="2">
    <source>
        <dbReference type="EMBL" id="KAJ8439918.1"/>
    </source>
</evidence>
<reference evidence="2" key="1">
    <citation type="submission" date="2022-04" db="EMBL/GenBank/DDBJ databases">
        <title>Carnegiea gigantea Genome sequencing and assembly v2.</title>
        <authorList>
            <person name="Copetti D."/>
            <person name="Sanderson M.J."/>
            <person name="Burquez A."/>
            <person name="Wojciechowski M.F."/>
        </authorList>
    </citation>
    <scope>NUCLEOTIDE SEQUENCE</scope>
    <source>
        <strain evidence="2">SGP5-SGP5p</strain>
        <tissue evidence="2">Aerial part</tissue>
    </source>
</reference>
<dbReference type="OrthoDB" id="778241at2759"/>
<dbReference type="Pfam" id="PF07795">
    <property type="entry name" value="DUF1635"/>
    <property type="match status" value="1"/>
</dbReference>
<keyword evidence="1" id="KW-0175">Coiled coil</keyword>
<dbReference type="InterPro" id="IPR012862">
    <property type="entry name" value="DUF1635"/>
</dbReference>